<name>A0ABN1ZX23_9ACTN</name>
<protein>
    <submittedName>
        <fullName evidence="2">Uncharacterized protein</fullName>
    </submittedName>
</protein>
<evidence type="ECO:0000256" key="1">
    <source>
        <dbReference type="SAM" id="MobiDB-lite"/>
    </source>
</evidence>
<feature type="region of interest" description="Disordered" evidence="1">
    <location>
        <begin position="49"/>
        <end position="80"/>
    </location>
</feature>
<evidence type="ECO:0000313" key="2">
    <source>
        <dbReference type="EMBL" id="GAA1505738.1"/>
    </source>
</evidence>
<dbReference type="Proteomes" id="UP001501470">
    <property type="component" value="Unassembled WGS sequence"/>
</dbReference>
<comment type="caution">
    <text evidence="2">The sequence shown here is derived from an EMBL/GenBank/DDBJ whole genome shotgun (WGS) entry which is preliminary data.</text>
</comment>
<reference evidence="2 3" key="1">
    <citation type="journal article" date="2019" name="Int. J. Syst. Evol. Microbiol.">
        <title>The Global Catalogue of Microorganisms (GCM) 10K type strain sequencing project: providing services to taxonomists for standard genome sequencing and annotation.</title>
        <authorList>
            <consortium name="The Broad Institute Genomics Platform"/>
            <consortium name="The Broad Institute Genome Sequencing Center for Infectious Disease"/>
            <person name="Wu L."/>
            <person name="Ma J."/>
        </authorList>
    </citation>
    <scope>NUCLEOTIDE SEQUENCE [LARGE SCALE GENOMIC DNA]</scope>
    <source>
        <strain evidence="2 3">JCM 15933</strain>
    </source>
</reference>
<gene>
    <name evidence="2" type="ORF">GCM10009827_019290</name>
</gene>
<sequence length="152" mass="17366">MLQQVVREISGYAAGQDTSKINRDVDGRTEMQIRVGHRAVLNLKTIEVPQSSLRGEHRNNRRPRRRMDEPLGQQQQVGISGRRVITRSAQLSRTAEYRTFFRRVVLRPGRGARQRDPSINDMKAGISELPHDRPGPVLLARNHPRFQRTAVG</sequence>
<evidence type="ECO:0000313" key="3">
    <source>
        <dbReference type="Proteomes" id="UP001501470"/>
    </source>
</evidence>
<organism evidence="2 3">
    <name type="scientific">Dactylosporangium maewongense</name>
    <dbReference type="NCBI Taxonomy" id="634393"/>
    <lineage>
        <taxon>Bacteria</taxon>
        <taxon>Bacillati</taxon>
        <taxon>Actinomycetota</taxon>
        <taxon>Actinomycetes</taxon>
        <taxon>Micromonosporales</taxon>
        <taxon>Micromonosporaceae</taxon>
        <taxon>Dactylosporangium</taxon>
    </lineage>
</organism>
<accession>A0ABN1ZX23</accession>
<dbReference type="EMBL" id="BAAAQD010000002">
    <property type="protein sequence ID" value="GAA1505738.1"/>
    <property type="molecule type" value="Genomic_DNA"/>
</dbReference>
<proteinExistence type="predicted"/>
<keyword evidence="3" id="KW-1185">Reference proteome</keyword>